<dbReference type="KEGG" id="shh:ShL2_02104"/>
<comment type="similarity">
    <text evidence="2 10">Belongs to the peptidase S11 family.</text>
</comment>
<gene>
    <name evidence="15" type="primary">pbp4</name>
    <name evidence="16" type="ORF">CV019_12550</name>
    <name evidence="15" type="ORF">RO950_12455</name>
</gene>
<keyword evidence="11" id="KW-0812">Transmembrane</keyword>
<feature type="signal peptide" evidence="12">
    <location>
        <begin position="1"/>
        <end position="24"/>
    </location>
</feature>
<dbReference type="SUPFAM" id="SSF56601">
    <property type="entry name" value="beta-lactamase/transpeptidase-like"/>
    <property type="match status" value="1"/>
</dbReference>
<dbReference type="SUPFAM" id="SSF69189">
    <property type="entry name" value="Penicillin-binding protein associated domain"/>
    <property type="match status" value="1"/>
</dbReference>
<evidence type="ECO:0000256" key="9">
    <source>
        <dbReference type="PIRSR" id="PIRSR618044-2"/>
    </source>
</evidence>
<keyword evidence="3 12" id="KW-0732">Signal</keyword>
<evidence type="ECO:0000256" key="3">
    <source>
        <dbReference type="ARBA" id="ARBA00022729"/>
    </source>
</evidence>
<feature type="binding site" evidence="9">
    <location>
        <position position="259"/>
    </location>
    <ligand>
        <name>substrate</name>
    </ligand>
</feature>
<protein>
    <submittedName>
        <fullName evidence="16">DUF1958 domain-containing protein</fullName>
    </submittedName>
    <submittedName>
        <fullName evidence="15">Penicillin-binding protein PBP4</fullName>
    </submittedName>
</protein>
<dbReference type="Pfam" id="PF00768">
    <property type="entry name" value="Peptidase_S11"/>
    <property type="match status" value="1"/>
</dbReference>
<dbReference type="InterPro" id="IPR012338">
    <property type="entry name" value="Beta-lactam/transpept-like"/>
</dbReference>
<dbReference type="GO" id="GO:0030655">
    <property type="term" value="P:beta-lactam antibiotic catabolic process"/>
    <property type="evidence" value="ECO:0007669"/>
    <property type="project" value="InterPro"/>
</dbReference>
<dbReference type="EMBL" id="JAVSOO010000056">
    <property type="protein sequence ID" value="MDT4287778.1"/>
    <property type="molecule type" value="Genomic_DNA"/>
</dbReference>
<evidence type="ECO:0000256" key="10">
    <source>
        <dbReference type="RuleBase" id="RU004016"/>
    </source>
</evidence>
<evidence type="ECO:0000313" key="15">
    <source>
        <dbReference type="EMBL" id="MDT4287778.1"/>
    </source>
</evidence>
<feature type="chain" id="PRO_5044662630" evidence="12">
    <location>
        <begin position="25"/>
        <end position="430"/>
    </location>
</feature>
<sequence>MKRSLIITFALLLTIVIIAPNSYASEYEPTPTEIARQYGYPNVTDAYQPEGSINVSQTGQILYDYQSNQKWYPASMTKLMTMYLTLEAVNKGELSLNDKVHITDKHYRMSTLPELSNTKLYAGETYTISELLQITVSNSSNAAALILADEVSGNVNDFTDLMNKKAKALGMSNTHFVNPTGAENKQLKEFAPSKYKNQDNTTSTAKDFAILDHHVIKETPKILHFTKQLAPTQHGVTYYTFNHSLEGAKMSLLGTDGLKTGSSDVADYNHTITTKRNNFRINQVIMGAGDYVNLGGEKQRNMMGNAMMNRSFDQYSYKKVLSKGTHKINGKKYYVKDNLYDVVPKGMNKKDYKFIVKDGSIHLDYNRQFLTKDDGPPKVEVTKPLLHKANTIAQTTWKEHPVVTFVALALLAIAFILMVRSIIHLLFKRK</sequence>
<organism evidence="16 17">
    <name type="scientific">Staphylococcus haemolyticus</name>
    <dbReference type="NCBI Taxonomy" id="1283"/>
    <lineage>
        <taxon>Bacteria</taxon>
        <taxon>Bacillati</taxon>
        <taxon>Bacillota</taxon>
        <taxon>Bacilli</taxon>
        <taxon>Bacillales</taxon>
        <taxon>Staphylococcaceae</taxon>
        <taxon>Staphylococcus</taxon>
    </lineage>
</organism>
<feature type="active site" description="Acyl-ester intermediate" evidence="8">
    <location>
        <position position="75"/>
    </location>
</feature>
<evidence type="ECO:0000256" key="1">
    <source>
        <dbReference type="ARBA" id="ARBA00003217"/>
    </source>
</evidence>
<dbReference type="PRINTS" id="PR00725">
    <property type="entry name" value="DADACBPTASE1"/>
</dbReference>
<accession>A0A7Z1MZC9</accession>
<dbReference type="RefSeq" id="WP_011276514.1">
    <property type="nucleotide sequence ID" value="NZ_CAJCGO010000059.1"/>
</dbReference>
<evidence type="ECO:0000259" key="13">
    <source>
        <dbReference type="Pfam" id="PF00768"/>
    </source>
</evidence>
<dbReference type="InterPro" id="IPR037091">
    <property type="entry name" value="Pen-bd_prot4_C_dom_sf"/>
</dbReference>
<dbReference type="GO" id="GO:0009252">
    <property type="term" value="P:peptidoglycan biosynthetic process"/>
    <property type="evidence" value="ECO:0007669"/>
    <property type="project" value="UniProtKB-KW"/>
</dbReference>
<dbReference type="Gene3D" id="2.30.140.20">
    <property type="entry name" value="Penicillin-binding protein 4, C-terminal domain"/>
    <property type="match status" value="1"/>
</dbReference>
<keyword evidence="11" id="KW-0472">Membrane</keyword>
<keyword evidence="18" id="KW-1185">Reference proteome</keyword>
<feature type="transmembrane region" description="Helical" evidence="11">
    <location>
        <begin position="402"/>
        <end position="427"/>
    </location>
</feature>
<dbReference type="AlphaFoldDB" id="A0A7Z1MZC9"/>
<evidence type="ECO:0000256" key="8">
    <source>
        <dbReference type="PIRSR" id="PIRSR618044-1"/>
    </source>
</evidence>
<dbReference type="Proteomes" id="UP001269271">
    <property type="component" value="Unassembled WGS sequence"/>
</dbReference>
<evidence type="ECO:0000259" key="14">
    <source>
        <dbReference type="Pfam" id="PF09211"/>
    </source>
</evidence>
<dbReference type="Pfam" id="PF09211">
    <property type="entry name" value="DUF1958"/>
    <property type="match status" value="1"/>
</dbReference>
<evidence type="ECO:0000313" key="18">
    <source>
        <dbReference type="Proteomes" id="UP001269271"/>
    </source>
</evidence>
<feature type="domain" description="Peptidase S11 D-alanyl-D-alanine carboxypeptidase A N-terminal" evidence="13">
    <location>
        <begin position="57"/>
        <end position="288"/>
    </location>
</feature>
<proteinExistence type="inferred from homology"/>
<keyword evidence="6" id="KW-0573">Peptidoglycan synthesis</keyword>
<dbReference type="InterPro" id="IPR000871">
    <property type="entry name" value="Beta-lactam_class-A"/>
</dbReference>
<dbReference type="InterPro" id="IPR015956">
    <property type="entry name" value="Peniciliin-bd_prot_C_sf"/>
</dbReference>
<dbReference type="GO" id="GO:0008800">
    <property type="term" value="F:beta-lactamase activity"/>
    <property type="evidence" value="ECO:0007669"/>
    <property type="project" value="InterPro"/>
</dbReference>
<feature type="domain" description="Penicillin-binding protein 4 C-terminal" evidence="14">
    <location>
        <begin position="317"/>
        <end position="381"/>
    </location>
</feature>
<dbReference type="NCBIfam" id="NF038258">
    <property type="entry name" value="PBP4_Staph"/>
    <property type="match status" value="1"/>
</dbReference>
<dbReference type="EMBL" id="PGWX01000454">
    <property type="protein sequence ID" value="PPJ70766.1"/>
    <property type="molecule type" value="Genomic_DNA"/>
</dbReference>
<evidence type="ECO:0000256" key="4">
    <source>
        <dbReference type="ARBA" id="ARBA00022801"/>
    </source>
</evidence>
<dbReference type="GO" id="GO:0009002">
    <property type="term" value="F:serine-type D-Ala-D-Ala carboxypeptidase activity"/>
    <property type="evidence" value="ECO:0007669"/>
    <property type="project" value="InterPro"/>
</dbReference>
<evidence type="ECO:0000256" key="5">
    <source>
        <dbReference type="ARBA" id="ARBA00022960"/>
    </source>
</evidence>
<evidence type="ECO:0000256" key="2">
    <source>
        <dbReference type="ARBA" id="ARBA00007164"/>
    </source>
</evidence>
<dbReference type="Proteomes" id="UP000238153">
    <property type="component" value="Unassembled WGS sequence"/>
</dbReference>
<dbReference type="GO" id="GO:0046677">
    <property type="term" value="P:response to antibiotic"/>
    <property type="evidence" value="ECO:0007669"/>
    <property type="project" value="InterPro"/>
</dbReference>
<comment type="caution">
    <text evidence="16">The sequence shown here is derived from an EMBL/GenBank/DDBJ whole genome shotgun (WGS) entry which is preliminary data.</text>
</comment>
<dbReference type="GO" id="GO:0006508">
    <property type="term" value="P:proteolysis"/>
    <property type="evidence" value="ECO:0007669"/>
    <property type="project" value="InterPro"/>
</dbReference>
<dbReference type="GO" id="GO:0008360">
    <property type="term" value="P:regulation of cell shape"/>
    <property type="evidence" value="ECO:0007669"/>
    <property type="project" value="UniProtKB-KW"/>
</dbReference>
<keyword evidence="7" id="KW-0961">Cell wall biogenesis/degradation</keyword>
<feature type="active site" evidence="8">
    <location>
        <position position="139"/>
    </location>
</feature>
<reference evidence="16 17" key="1">
    <citation type="submission" date="2017-11" db="EMBL/GenBank/DDBJ databases">
        <authorList>
            <person name="Founou R.C."/>
            <person name="Founou L."/>
            <person name="Allam M."/>
            <person name="Ismail A."/>
            <person name="Essack S.Y."/>
        </authorList>
    </citation>
    <scope>NUCLEOTIDE SEQUENCE [LARGE SCALE GENOMIC DNA]</scope>
    <source>
        <strain evidence="16 17">G811N2B1</strain>
    </source>
</reference>
<evidence type="ECO:0000313" key="16">
    <source>
        <dbReference type="EMBL" id="PPJ70766.1"/>
    </source>
</evidence>
<keyword evidence="11" id="KW-1133">Transmembrane helix</keyword>
<name>A0A7Z1MZC9_STAHA</name>
<comment type="function">
    <text evidence="1">Removes C-terminal D-alanyl residues from sugar-peptide cell wall precursors.</text>
</comment>
<evidence type="ECO:0000256" key="12">
    <source>
        <dbReference type="SAM" id="SignalP"/>
    </source>
</evidence>
<dbReference type="OMA" id="DNIDMPR"/>
<dbReference type="InterPro" id="IPR018044">
    <property type="entry name" value="Peptidase_S11"/>
</dbReference>
<evidence type="ECO:0000256" key="11">
    <source>
        <dbReference type="SAM" id="Phobius"/>
    </source>
</evidence>
<dbReference type="InterPro" id="IPR015294">
    <property type="entry name" value="Pen-bd_prot4_C_dom"/>
</dbReference>
<evidence type="ECO:0000313" key="17">
    <source>
        <dbReference type="Proteomes" id="UP000238153"/>
    </source>
</evidence>
<dbReference type="PANTHER" id="PTHR35333">
    <property type="entry name" value="BETA-LACTAMASE"/>
    <property type="match status" value="1"/>
</dbReference>
<evidence type="ECO:0000256" key="6">
    <source>
        <dbReference type="ARBA" id="ARBA00022984"/>
    </source>
</evidence>
<dbReference type="Gene3D" id="3.40.710.10">
    <property type="entry name" value="DD-peptidase/beta-lactamase superfamily"/>
    <property type="match status" value="1"/>
</dbReference>
<dbReference type="InterPro" id="IPR001967">
    <property type="entry name" value="Peptidase_S11_N"/>
</dbReference>
<dbReference type="PANTHER" id="PTHR35333:SF4">
    <property type="entry name" value="SLR0121 PROTEIN"/>
    <property type="match status" value="1"/>
</dbReference>
<evidence type="ECO:0000256" key="7">
    <source>
        <dbReference type="ARBA" id="ARBA00023316"/>
    </source>
</evidence>
<keyword evidence="4" id="KW-0378">Hydrolase</keyword>
<reference evidence="15 18" key="2">
    <citation type="submission" date="2023-08" db="EMBL/GenBank/DDBJ databases">
        <title>Genomic surveillance of Staphylococcus haemolyticus neonatal outbreak in southern France.</title>
        <authorList>
            <person name="Magnan C."/>
            <person name="Morsli M."/>
            <person name="Thiery B."/>
            <person name="Salipante F."/>
            <person name="Attar J."/>
            <person name="Massimo D.M."/>
            <person name="Ory J."/>
            <person name="Pantel A."/>
            <person name="Lavigne J.-P."/>
        </authorList>
    </citation>
    <scope>NUCLEOTIDE SEQUENCE [LARGE SCALE GENOMIC DNA]</scope>
    <source>
        <strain evidence="15 18">NSH026</strain>
    </source>
</reference>
<feature type="active site" description="Proton acceptor" evidence="8">
    <location>
        <position position="78"/>
    </location>
</feature>
<keyword evidence="5" id="KW-0133">Cell shape</keyword>
<dbReference type="GO" id="GO:0071555">
    <property type="term" value="P:cell wall organization"/>
    <property type="evidence" value="ECO:0007669"/>
    <property type="project" value="UniProtKB-KW"/>
</dbReference>